<reference evidence="2" key="1">
    <citation type="journal article" date="2020" name="Nat. Commun.">
        <title>Genome assembly of wild tea tree DASZ reveals pedigree and selection history of tea varieties.</title>
        <authorList>
            <person name="Zhang W."/>
            <person name="Zhang Y."/>
            <person name="Qiu H."/>
            <person name="Guo Y."/>
            <person name="Wan H."/>
            <person name="Zhang X."/>
            <person name="Scossa F."/>
            <person name="Alseekh S."/>
            <person name="Zhang Q."/>
            <person name="Wang P."/>
            <person name="Xu L."/>
            <person name="Schmidt M.H."/>
            <person name="Jia X."/>
            <person name="Li D."/>
            <person name="Zhu A."/>
            <person name="Guo F."/>
            <person name="Chen W."/>
            <person name="Ni D."/>
            <person name="Usadel B."/>
            <person name="Fernie A.R."/>
            <person name="Wen W."/>
        </authorList>
    </citation>
    <scope>NUCLEOTIDE SEQUENCE [LARGE SCALE GENOMIC DNA]</scope>
    <source>
        <strain evidence="2">cv. G240</strain>
    </source>
</reference>
<dbReference type="EMBL" id="JACBKZ010000009">
    <property type="protein sequence ID" value="KAF5943288.1"/>
    <property type="molecule type" value="Genomic_DNA"/>
</dbReference>
<reference evidence="1 2" key="2">
    <citation type="submission" date="2020-07" db="EMBL/GenBank/DDBJ databases">
        <title>Genome assembly of wild tea tree DASZ reveals pedigree and selection history of tea varieties.</title>
        <authorList>
            <person name="Zhang W."/>
        </authorList>
    </citation>
    <scope>NUCLEOTIDE SEQUENCE [LARGE SCALE GENOMIC DNA]</scope>
    <source>
        <strain evidence="2">cv. G240</strain>
        <tissue evidence="1">Leaf</tissue>
    </source>
</reference>
<dbReference type="AlphaFoldDB" id="A0A7J7GV47"/>
<organism evidence="1 2">
    <name type="scientific">Camellia sinensis</name>
    <name type="common">Tea plant</name>
    <name type="synonym">Thea sinensis</name>
    <dbReference type="NCBI Taxonomy" id="4442"/>
    <lineage>
        <taxon>Eukaryota</taxon>
        <taxon>Viridiplantae</taxon>
        <taxon>Streptophyta</taxon>
        <taxon>Embryophyta</taxon>
        <taxon>Tracheophyta</taxon>
        <taxon>Spermatophyta</taxon>
        <taxon>Magnoliopsida</taxon>
        <taxon>eudicotyledons</taxon>
        <taxon>Gunneridae</taxon>
        <taxon>Pentapetalae</taxon>
        <taxon>asterids</taxon>
        <taxon>Ericales</taxon>
        <taxon>Theaceae</taxon>
        <taxon>Camellia</taxon>
    </lineage>
</organism>
<keyword evidence="2" id="KW-1185">Reference proteome</keyword>
<protein>
    <submittedName>
        <fullName evidence="1">Uncharacterized protein</fullName>
    </submittedName>
</protein>
<dbReference type="PROSITE" id="PS51367">
    <property type="entry name" value="THAUMATIN_2"/>
    <property type="match status" value="1"/>
</dbReference>
<sequence>MSFPKSLTILFPLLFTLLISFTIVATFAVLNKCSYIVWAATKPSGGMCLDPGKSWTVNVNPGTTGARI</sequence>
<comment type="caution">
    <text evidence="1">The sequence shown here is derived from an EMBL/GenBank/DDBJ whole genome shotgun (WGS) entry which is preliminary data.</text>
</comment>
<dbReference type="InterPro" id="IPR001938">
    <property type="entry name" value="Thaumatin"/>
</dbReference>
<accession>A0A7J7GV47</accession>
<name>A0A7J7GV47_CAMSI</name>
<dbReference type="Gene3D" id="2.60.110.10">
    <property type="entry name" value="Thaumatin"/>
    <property type="match status" value="1"/>
</dbReference>
<gene>
    <name evidence="1" type="ORF">HYC85_020930</name>
</gene>
<dbReference type="SUPFAM" id="SSF49870">
    <property type="entry name" value="Osmotin, thaumatin-like protein"/>
    <property type="match status" value="1"/>
</dbReference>
<proteinExistence type="predicted"/>
<evidence type="ECO:0000313" key="2">
    <source>
        <dbReference type="Proteomes" id="UP000593564"/>
    </source>
</evidence>
<evidence type="ECO:0000313" key="1">
    <source>
        <dbReference type="EMBL" id="KAF5943288.1"/>
    </source>
</evidence>
<dbReference type="InterPro" id="IPR037176">
    <property type="entry name" value="Osmotin/thaumatin-like_sf"/>
</dbReference>
<dbReference type="Proteomes" id="UP000593564">
    <property type="component" value="Unassembled WGS sequence"/>
</dbReference>